<dbReference type="EMBL" id="MVHZ01000003">
    <property type="protein sequence ID" value="ORB03334.1"/>
    <property type="molecule type" value="Genomic_DNA"/>
</dbReference>
<evidence type="ECO:0000313" key="2">
    <source>
        <dbReference type="Proteomes" id="UP000192320"/>
    </source>
</evidence>
<dbReference type="OrthoDB" id="3404294at2"/>
<sequence length="128" mass="13942">MRWIVDAMNVIGVRPDGWWKNRHAAMIRLTRQLEDWAAAQPNDVTVVFEKPPSPPIESDTITIAWAPRGGANSADDEIVRLVEAQNRPPDVTVVTSDVVLARRVAAAGAATFPAARFRRLLESSGGGT</sequence>
<keyword evidence="2" id="KW-1185">Reference proteome</keyword>
<dbReference type="Pfam" id="PF05991">
    <property type="entry name" value="NYN_YacP"/>
    <property type="match status" value="1"/>
</dbReference>
<protein>
    <submittedName>
        <fullName evidence="1">RNA-binding protein</fullName>
    </submittedName>
</protein>
<dbReference type="RefSeq" id="WP_109558835.1">
    <property type="nucleotide sequence ID" value="NZ_AP022589.1"/>
</dbReference>
<dbReference type="AlphaFoldDB" id="A0A7I7RAB0"/>
<reference evidence="1 2" key="1">
    <citation type="submission" date="2017-02" db="EMBL/GenBank/DDBJ databases">
        <title>The new phylogeny of genus Mycobacterium.</title>
        <authorList>
            <person name="Tortoli E."/>
            <person name="Trovato A."/>
            <person name="Cirillo D.M."/>
        </authorList>
    </citation>
    <scope>NUCLEOTIDE SEQUENCE [LARGE SCALE GENOMIC DNA]</scope>
    <source>
        <strain evidence="1 2">DSM 45633</strain>
    </source>
</reference>
<gene>
    <name evidence="1" type="ORF">BST33_04290</name>
</gene>
<dbReference type="InterPro" id="IPR010298">
    <property type="entry name" value="YacP-like"/>
</dbReference>
<name>A0A7I7RAB0_9MYCO</name>
<comment type="caution">
    <text evidence="1">The sequence shown here is derived from an EMBL/GenBank/DDBJ whole genome shotgun (WGS) entry which is preliminary data.</text>
</comment>
<accession>A0A7I7RAB0</accession>
<proteinExistence type="predicted"/>
<organism evidence="1 2">
    <name type="scientific">Mycolicibacter minnesotensis</name>
    <dbReference type="NCBI Taxonomy" id="1118379"/>
    <lineage>
        <taxon>Bacteria</taxon>
        <taxon>Bacillati</taxon>
        <taxon>Actinomycetota</taxon>
        <taxon>Actinomycetes</taxon>
        <taxon>Mycobacteriales</taxon>
        <taxon>Mycobacteriaceae</taxon>
        <taxon>Mycolicibacter</taxon>
    </lineage>
</organism>
<dbReference type="Proteomes" id="UP000192320">
    <property type="component" value="Unassembled WGS sequence"/>
</dbReference>
<evidence type="ECO:0000313" key="1">
    <source>
        <dbReference type="EMBL" id="ORB03334.1"/>
    </source>
</evidence>